<dbReference type="NCBIfam" id="TIGR00176">
    <property type="entry name" value="mobB"/>
    <property type="match status" value="1"/>
</dbReference>
<organism evidence="2 3">
    <name type="scientific">Archaeoglobus sulfaticallidus PM70-1</name>
    <dbReference type="NCBI Taxonomy" id="387631"/>
    <lineage>
        <taxon>Archaea</taxon>
        <taxon>Methanobacteriati</taxon>
        <taxon>Methanobacteriota</taxon>
        <taxon>Archaeoglobi</taxon>
        <taxon>Archaeoglobales</taxon>
        <taxon>Archaeoglobaceae</taxon>
        <taxon>Archaeoglobus</taxon>
    </lineage>
</organism>
<dbReference type="eggNOG" id="arCOG00532">
    <property type="taxonomic scope" value="Archaea"/>
</dbReference>
<dbReference type="Pfam" id="PF03205">
    <property type="entry name" value="MobB"/>
    <property type="match status" value="1"/>
</dbReference>
<dbReference type="InterPro" id="IPR052539">
    <property type="entry name" value="MGD_biosynthesis_adapter"/>
</dbReference>
<dbReference type="EMBL" id="CP005290">
    <property type="protein sequence ID" value="AGK61635.1"/>
    <property type="molecule type" value="Genomic_DNA"/>
</dbReference>
<sequence length="159" mass="18406">MKVISIIGFSNSGKTSLITQLVELLTNQGYRVGVVKHSDKKVDLDKEGKDSWRIFKAGYDVAVLSPVKFAYRARRELSLIEILRYFEDYDYVFVEGFKSDIRNGIAVVRSHEELDELLKQIDQSRLAGIYFRDEMGVEVDGFRVFNDVNDLFEFIIHEL</sequence>
<accession>N0BMY1</accession>
<dbReference type="SUPFAM" id="SSF52540">
    <property type="entry name" value="P-loop containing nucleoside triphosphate hydrolases"/>
    <property type="match status" value="1"/>
</dbReference>
<dbReference type="RefSeq" id="WP_015591233.1">
    <property type="nucleotide sequence ID" value="NC_021169.1"/>
</dbReference>
<dbReference type="Gene3D" id="3.40.50.300">
    <property type="entry name" value="P-loop containing nucleotide triphosphate hydrolases"/>
    <property type="match status" value="1"/>
</dbReference>
<dbReference type="CDD" id="cd03116">
    <property type="entry name" value="MobB"/>
    <property type="match status" value="1"/>
</dbReference>
<dbReference type="GO" id="GO:0005525">
    <property type="term" value="F:GTP binding"/>
    <property type="evidence" value="ECO:0007669"/>
    <property type="project" value="InterPro"/>
</dbReference>
<dbReference type="InterPro" id="IPR004435">
    <property type="entry name" value="MobB_dom"/>
</dbReference>
<evidence type="ECO:0000313" key="2">
    <source>
        <dbReference type="EMBL" id="AGK61635.1"/>
    </source>
</evidence>
<dbReference type="HOGENOM" id="CLU_068199_2_2_2"/>
<dbReference type="PANTHER" id="PTHR40072:SF1">
    <property type="entry name" value="MOLYBDOPTERIN-GUANINE DINUCLEOTIDE BIOSYNTHESIS ADAPTER PROTEIN"/>
    <property type="match status" value="1"/>
</dbReference>
<evidence type="ECO:0000313" key="3">
    <source>
        <dbReference type="Proteomes" id="UP000013307"/>
    </source>
</evidence>
<gene>
    <name evidence="2" type="ORF">Asulf_01662</name>
</gene>
<protein>
    <submittedName>
        <fullName evidence="2">Molybdopterin-guanine dinucleotide biosynthesis protein MobB</fullName>
    </submittedName>
</protein>
<dbReference type="OrthoDB" id="9014at2157"/>
<dbReference type="PANTHER" id="PTHR40072">
    <property type="entry name" value="MOLYBDOPTERIN-GUANINE DINUCLEOTIDE BIOSYNTHESIS ADAPTER PROTEIN-RELATED"/>
    <property type="match status" value="1"/>
</dbReference>
<dbReference type="GeneID" id="15393297"/>
<dbReference type="GO" id="GO:0006777">
    <property type="term" value="P:Mo-molybdopterin cofactor biosynthetic process"/>
    <property type="evidence" value="ECO:0007669"/>
    <property type="project" value="InterPro"/>
</dbReference>
<dbReference type="AlphaFoldDB" id="N0BMY1"/>
<dbReference type="Proteomes" id="UP000013307">
    <property type="component" value="Chromosome"/>
</dbReference>
<keyword evidence="3" id="KW-1185">Reference proteome</keyword>
<name>N0BMY1_9EURY</name>
<proteinExistence type="predicted"/>
<dbReference type="KEGG" id="ast:Asulf_01662"/>
<dbReference type="STRING" id="387631.Asulf_01662"/>
<reference evidence="2 3" key="1">
    <citation type="journal article" date="2013" name="Genome Announc.">
        <title>Complete Genome Sequence of the Thermophilic and Facultatively Chemolithoautotrophic Sulfate Reducer Archaeoglobus sulfaticallidus Strain PM70-1T.</title>
        <authorList>
            <person name="Stokke R."/>
            <person name="Hocking W.P."/>
            <person name="Steinsbu B.O."/>
            <person name="Steen I.H."/>
        </authorList>
    </citation>
    <scope>NUCLEOTIDE SEQUENCE [LARGE SCALE GENOMIC DNA]</scope>
    <source>
        <strain evidence="2">PM70-1</strain>
    </source>
</reference>
<dbReference type="InterPro" id="IPR027417">
    <property type="entry name" value="P-loop_NTPase"/>
</dbReference>
<feature type="domain" description="Molybdopterin-guanine dinucleotide biosynthesis protein B (MobB)" evidence="1">
    <location>
        <begin position="3"/>
        <end position="123"/>
    </location>
</feature>
<evidence type="ECO:0000259" key="1">
    <source>
        <dbReference type="Pfam" id="PF03205"/>
    </source>
</evidence>